<protein>
    <submittedName>
        <fullName evidence="1">Uncharacterized protein</fullName>
    </submittedName>
</protein>
<organism evidence="1 2">
    <name type="scientific">Lithospermum erythrorhizon</name>
    <name type="common">Purple gromwell</name>
    <name type="synonym">Lithospermum officinale var. erythrorhizon</name>
    <dbReference type="NCBI Taxonomy" id="34254"/>
    <lineage>
        <taxon>Eukaryota</taxon>
        <taxon>Viridiplantae</taxon>
        <taxon>Streptophyta</taxon>
        <taxon>Embryophyta</taxon>
        <taxon>Tracheophyta</taxon>
        <taxon>Spermatophyta</taxon>
        <taxon>Magnoliopsida</taxon>
        <taxon>eudicotyledons</taxon>
        <taxon>Gunneridae</taxon>
        <taxon>Pentapetalae</taxon>
        <taxon>asterids</taxon>
        <taxon>lamiids</taxon>
        <taxon>Boraginales</taxon>
        <taxon>Boraginaceae</taxon>
        <taxon>Boraginoideae</taxon>
        <taxon>Lithospermeae</taxon>
        <taxon>Lithospermum</taxon>
    </lineage>
</organism>
<evidence type="ECO:0000313" key="2">
    <source>
        <dbReference type="Proteomes" id="UP001454036"/>
    </source>
</evidence>
<name>A0AAV3RF94_LITER</name>
<gene>
    <name evidence="1" type="ORF">LIER_27238</name>
</gene>
<sequence length="80" mass="8925">MKGRDDSFNGKNVMGREPSSQLMCVKGIDEVENPKEDCLFNVHIDYSNYEVEPAFPHKDLDDNNSKLGDLAIIEIGGNLP</sequence>
<accession>A0AAV3RF94</accession>
<keyword evidence="2" id="KW-1185">Reference proteome</keyword>
<reference evidence="1 2" key="1">
    <citation type="submission" date="2024-01" db="EMBL/GenBank/DDBJ databases">
        <title>The complete chloroplast genome sequence of Lithospermum erythrorhizon: insights into the phylogenetic relationship among Boraginaceae species and the maternal lineages of purple gromwells.</title>
        <authorList>
            <person name="Okada T."/>
            <person name="Watanabe K."/>
        </authorList>
    </citation>
    <scope>NUCLEOTIDE SEQUENCE [LARGE SCALE GENOMIC DNA]</scope>
</reference>
<evidence type="ECO:0000313" key="1">
    <source>
        <dbReference type="EMBL" id="GAA0173672.1"/>
    </source>
</evidence>
<proteinExistence type="predicted"/>
<dbReference type="AlphaFoldDB" id="A0AAV3RF94"/>
<dbReference type="EMBL" id="BAABME010008714">
    <property type="protein sequence ID" value="GAA0173672.1"/>
    <property type="molecule type" value="Genomic_DNA"/>
</dbReference>
<comment type="caution">
    <text evidence="1">The sequence shown here is derived from an EMBL/GenBank/DDBJ whole genome shotgun (WGS) entry which is preliminary data.</text>
</comment>
<dbReference type="Proteomes" id="UP001454036">
    <property type="component" value="Unassembled WGS sequence"/>
</dbReference>